<gene>
    <name evidence="1" type="ORF">FB547_1011040</name>
</gene>
<evidence type="ECO:0000313" key="2">
    <source>
        <dbReference type="Proteomes" id="UP000319722"/>
    </source>
</evidence>
<dbReference type="AlphaFoldDB" id="A0A561CJT6"/>
<dbReference type="Proteomes" id="UP000319722">
    <property type="component" value="Unassembled WGS sequence"/>
</dbReference>
<dbReference type="OrthoDB" id="8859619at2"/>
<evidence type="ECO:0000313" key="1">
    <source>
        <dbReference type="EMBL" id="TWD91354.1"/>
    </source>
</evidence>
<proteinExistence type="predicted"/>
<accession>A0A561CJT6</accession>
<name>A0A561CJT6_9BURK</name>
<reference evidence="1 2" key="1">
    <citation type="submission" date="2019-06" db="EMBL/GenBank/DDBJ databases">
        <title>Sorghum-associated microbial communities from plants grown in Nebraska, USA.</title>
        <authorList>
            <person name="Schachtman D."/>
        </authorList>
    </citation>
    <scope>NUCLEOTIDE SEQUENCE [LARGE SCALE GENOMIC DNA]</scope>
    <source>
        <strain evidence="1 2">T529</strain>
    </source>
</reference>
<organism evidence="1 2">
    <name type="scientific">Variovorax beijingensis</name>
    <dbReference type="NCBI Taxonomy" id="2496117"/>
    <lineage>
        <taxon>Bacteria</taxon>
        <taxon>Pseudomonadati</taxon>
        <taxon>Pseudomonadota</taxon>
        <taxon>Betaproteobacteria</taxon>
        <taxon>Burkholderiales</taxon>
        <taxon>Comamonadaceae</taxon>
        <taxon>Variovorax</taxon>
    </lineage>
</organism>
<dbReference type="RefSeq" id="WP_145740164.1">
    <property type="nucleotide sequence ID" value="NZ_VIVL01000001.1"/>
</dbReference>
<protein>
    <submittedName>
        <fullName evidence="1">Uncharacterized protein</fullName>
    </submittedName>
</protein>
<sequence>MIKLNAQASLPYRREAAPQRRWWLGWLQLLCAWLLCMLLCANVALVLAQGLPKDEAAPVAARKAADCSLWVETAKDAAAAHAESVSHTLRRMSRCSTS</sequence>
<dbReference type="EMBL" id="VIVL01000001">
    <property type="protein sequence ID" value="TWD91354.1"/>
    <property type="molecule type" value="Genomic_DNA"/>
</dbReference>
<comment type="caution">
    <text evidence="1">The sequence shown here is derived from an EMBL/GenBank/DDBJ whole genome shotgun (WGS) entry which is preliminary data.</text>
</comment>